<dbReference type="FunFam" id="2.30.29.70:FF:000001">
    <property type="entry name" value="Proteasomal ubiquitin receptor ADRM1"/>
    <property type="match status" value="1"/>
</dbReference>
<evidence type="ECO:0000313" key="12">
    <source>
        <dbReference type="Proteomes" id="UP000759131"/>
    </source>
</evidence>
<evidence type="ECO:0000256" key="9">
    <source>
        <dbReference type="SAM" id="MobiDB-lite"/>
    </source>
</evidence>
<evidence type="ECO:0000256" key="3">
    <source>
        <dbReference type="ARBA" id="ARBA00009216"/>
    </source>
</evidence>
<keyword evidence="4" id="KW-0963">Cytoplasm</keyword>
<dbReference type="EMBL" id="OC878080">
    <property type="protein sequence ID" value="CAD7640385.1"/>
    <property type="molecule type" value="Genomic_DNA"/>
</dbReference>
<dbReference type="GO" id="GO:0008541">
    <property type="term" value="C:proteasome regulatory particle, lid subcomplex"/>
    <property type="evidence" value="ECO:0007669"/>
    <property type="project" value="TreeGrafter"/>
</dbReference>
<evidence type="ECO:0000259" key="10">
    <source>
        <dbReference type="PROSITE" id="PS51917"/>
    </source>
</evidence>
<name>A0A7R9LHA4_9ACAR</name>
<dbReference type="Pfam" id="PF04683">
    <property type="entry name" value="Rpn13_ADRM1_Pru"/>
    <property type="match status" value="1"/>
</dbReference>
<dbReference type="PANTHER" id="PTHR12225:SF0">
    <property type="entry name" value="PROTEASOMAL UBIQUITIN RECEPTOR ADRM1"/>
    <property type="match status" value="1"/>
</dbReference>
<comment type="similarity">
    <text evidence="3">Belongs to the ADRM1 family.</text>
</comment>
<feature type="region of interest" description="Disordered" evidence="9">
    <location>
        <begin position="334"/>
        <end position="380"/>
    </location>
</feature>
<feature type="region of interest" description="Disordered" evidence="9">
    <location>
        <begin position="274"/>
        <end position="300"/>
    </location>
</feature>
<evidence type="ECO:0000256" key="2">
    <source>
        <dbReference type="ARBA" id="ARBA00004496"/>
    </source>
</evidence>
<comment type="subcellular location">
    <subcellularLocation>
        <location evidence="2">Cytoplasm</location>
    </subcellularLocation>
    <subcellularLocation>
        <location evidence="1">Nucleus</location>
    </subcellularLocation>
</comment>
<comment type="function">
    <text evidence="7">May function as a proteasomal ubiquitin receptor. May promote the deubiquitinating activity associated with the 26S proteasome.</text>
</comment>
<dbReference type="CDD" id="cd13314">
    <property type="entry name" value="PH_Rpn13"/>
    <property type="match status" value="1"/>
</dbReference>
<reference evidence="11" key="1">
    <citation type="submission" date="2020-11" db="EMBL/GenBank/DDBJ databases">
        <authorList>
            <person name="Tran Van P."/>
        </authorList>
    </citation>
    <scope>NUCLEOTIDE SEQUENCE</scope>
</reference>
<dbReference type="Proteomes" id="UP000759131">
    <property type="component" value="Unassembled WGS sequence"/>
</dbReference>
<keyword evidence="5" id="KW-0647">Proteasome</keyword>
<gene>
    <name evidence="11" type="ORF">OSB1V03_LOCUS18191</name>
</gene>
<keyword evidence="6" id="KW-0539">Nucleus</keyword>
<dbReference type="AlphaFoldDB" id="A0A7R9LHA4"/>
<dbReference type="InterPro" id="IPR038633">
    <property type="entry name" value="Rpn13/ADRM1_Pru_sf"/>
</dbReference>
<proteinExistence type="inferred from homology"/>
<evidence type="ECO:0000256" key="6">
    <source>
        <dbReference type="ARBA" id="ARBA00023242"/>
    </source>
</evidence>
<organism evidence="11">
    <name type="scientific">Medioppia subpectinata</name>
    <dbReference type="NCBI Taxonomy" id="1979941"/>
    <lineage>
        <taxon>Eukaryota</taxon>
        <taxon>Metazoa</taxon>
        <taxon>Ecdysozoa</taxon>
        <taxon>Arthropoda</taxon>
        <taxon>Chelicerata</taxon>
        <taxon>Arachnida</taxon>
        <taxon>Acari</taxon>
        <taxon>Acariformes</taxon>
        <taxon>Sarcoptiformes</taxon>
        <taxon>Oribatida</taxon>
        <taxon>Brachypylina</taxon>
        <taxon>Oppioidea</taxon>
        <taxon>Oppiidae</taxon>
        <taxon>Medioppia</taxon>
    </lineage>
</organism>
<accession>A0A7R9LHA4</accession>
<evidence type="ECO:0000256" key="8">
    <source>
        <dbReference type="ARBA" id="ARBA00070663"/>
    </source>
</evidence>
<evidence type="ECO:0000256" key="7">
    <source>
        <dbReference type="ARBA" id="ARBA00054744"/>
    </source>
</evidence>
<feature type="region of interest" description="Disordered" evidence="9">
    <location>
        <begin position="25"/>
        <end position="69"/>
    </location>
</feature>
<dbReference type="InterPro" id="IPR044868">
    <property type="entry name" value="Rpn13/ADRM1_Pru"/>
</dbReference>
<dbReference type="PROSITE" id="PS51917">
    <property type="entry name" value="PRU"/>
    <property type="match status" value="1"/>
</dbReference>
<feature type="domain" description="Pru" evidence="10">
    <location>
        <begin position="90"/>
        <end position="204"/>
    </location>
</feature>
<feature type="compositionally biased region" description="Basic residues" evidence="9">
    <location>
        <begin position="36"/>
        <end position="50"/>
    </location>
</feature>
<feature type="compositionally biased region" description="Low complexity" evidence="9">
    <location>
        <begin position="365"/>
        <end position="380"/>
    </location>
</feature>
<dbReference type="InterPro" id="IPR006773">
    <property type="entry name" value="Rpn13/ADRM1"/>
</dbReference>
<protein>
    <recommendedName>
        <fullName evidence="8">Proteasomal ubiquitin receptor ADRM1 homolog</fullName>
    </recommendedName>
</protein>
<dbReference type="GO" id="GO:0005634">
    <property type="term" value="C:nucleus"/>
    <property type="evidence" value="ECO:0007669"/>
    <property type="project" value="UniProtKB-SubCell"/>
</dbReference>
<dbReference type="EMBL" id="CAJPIZ010023505">
    <property type="protein sequence ID" value="CAG2118239.1"/>
    <property type="molecule type" value="Genomic_DNA"/>
</dbReference>
<dbReference type="GO" id="GO:0070628">
    <property type="term" value="F:proteasome binding"/>
    <property type="evidence" value="ECO:0007669"/>
    <property type="project" value="TreeGrafter"/>
</dbReference>
<feature type="non-terminal residue" evidence="11">
    <location>
        <position position="1"/>
    </location>
</feature>
<sequence length="434" mass="47683">MGQNNDSLYTESDLESLRRKIISNFDKSVEEIRDNSRKRRVYHKNKTSNKRPKDGESSDDSDDNDNNVSIKRFPKTMSSLFPVQTPGAQTSGQYLVQFRAGKMIRTGTTVSPVKDRKGLVYLYQSDDALIHFCWKDRETGQLEDDLTLFPEEAVFEKVVQCTTGRVFVLKFLFNDRRYFYWSQEPNAAKDDELVAKFNEYIRSPPLPRAIAGGGSRVLSPEDIQTLLGCTTLHYGATNRLEEIVIHPTQADMPLLAGLRDPQFIAALQQRIAQSSDPTAGNSAHGSAQTPHSEATTSTANTSRIELSDLQSAISGLNQSPAVQSADIQMNELSVPVEPQPSPQPSSAPNEQPSGSKPLSAPMEPPSSSGPSLEGLQPLLSDNNFMGRVRRSLRDRSRGQSPADDLSAAIRSRRLGPVVEAFGLGQECVDAANAG</sequence>
<dbReference type="OrthoDB" id="340431at2759"/>
<dbReference type="PANTHER" id="PTHR12225">
    <property type="entry name" value="ADHESION REGULATING MOLECULE 1 110 KDA CELL MEMBRANE GLYCOPROTEIN"/>
    <property type="match status" value="1"/>
</dbReference>
<evidence type="ECO:0000256" key="4">
    <source>
        <dbReference type="ARBA" id="ARBA00022490"/>
    </source>
</evidence>
<keyword evidence="12" id="KW-1185">Reference proteome</keyword>
<dbReference type="Gene3D" id="2.30.29.70">
    <property type="entry name" value="Proteasomal ubiquitin receptor Rpn13/ADRM1"/>
    <property type="match status" value="1"/>
</dbReference>
<dbReference type="GO" id="GO:0005737">
    <property type="term" value="C:cytoplasm"/>
    <property type="evidence" value="ECO:0007669"/>
    <property type="project" value="UniProtKB-SubCell"/>
</dbReference>
<evidence type="ECO:0000313" key="11">
    <source>
        <dbReference type="EMBL" id="CAD7640385.1"/>
    </source>
</evidence>
<evidence type="ECO:0000256" key="1">
    <source>
        <dbReference type="ARBA" id="ARBA00004123"/>
    </source>
</evidence>
<evidence type="ECO:0000256" key="5">
    <source>
        <dbReference type="ARBA" id="ARBA00022942"/>
    </source>
</evidence>
<dbReference type="GO" id="GO:0061133">
    <property type="term" value="F:endopeptidase activator activity"/>
    <property type="evidence" value="ECO:0007669"/>
    <property type="project" value="TreeGrafter"/>
</dbReference>